<keyword evidence="7" id="KW-0862">Zinc</keyword>
<dbReference type="PANTHER" id="PTHR46223:SF3">
    <property type="entry name" value="HISTONE-LYSINE N-METHYLTRANSFERASE SET-23"/>
    <property type="match status" value="1"/>
</dbReference>
<dbReference type="InterPro" id="IPR050973">
    <property type="entry name" value="H3K9_Histone-Lys_N-MTase"/>
</dbReference>
<feature type="compositionally biased region" description="Polar residues" evidence="8">
    <location>
        <begin position="526"/>
        <end position="542"/>
    </location>
</feature>
<dbReference type="InterPro" id="IPR001214">
    <property type="entry name" value="SET_dom"/>
</dbReference>
<evidence type="ECO:0000259" key="9">
    <source>
        <dbReference type="Pfam" id="PF00856"/>
    </source>
</evidence>
<keyword evidence="6" id="KW-0479">Metal-binding</keyword>
<keyword evidence="5" id="KW-0949">S-adenosyl-L-methionine</keyword>
<gene>
    <name evidence="10" type="ORF">GCK72_025875</name>
</gene>
<proteinExistence type="predicted"/>
<dbReference type="Proteomes" id="UP000483820">
    <property type="component" value="Chromosome X"/>
</dbReference>
<evidence type="ECO:0000256" key="2">
    <source>
        <dbReference type="ARBA" id="ARBA00022454"/>
    </source>
</evidence>
<evidence type="ECO:0000256" key="1">
    <source>
        <dbReference type="ARBA" id="ARBA00004286"/>
    </source>
</evidence>
<name>A0A6A5G3A4_CAERE</name>
<reference evidence="10 11" key="1">
    <citation type="submission" date="2019-12" db="EMBL/GenBank/DDBJ databases">
        <title>Chromosome-level assembly of the Caenorhabditis remanei genome.</title>
        <authorList>
            <person name="Teterina A.A."/>
            <person name="Willis J.H."/>
            <person name="Phillips P.C."/>
        </authorList>
    </citation>
    <scope>NUCLEOTIDE SEQUENCE [LARGE SCALE GENOMIC DNA]</scope>
    <source>
        <strain evidence="10 11">PX506</strain>
        <tissue evidence="10">Whole organism</tissue>
    </source>
</reference>
<feature type="region of interest" description="Disordered" evidence="8">
    <location>
        <begin position="1"/>
        <end position="72"/>
    </location>
</feature>
<organism evidence="10 11">
    <name type="scientific">Caenorhabditis remanei</name>
    <name type="common">Caenorhabditis vulgaris</name>
    <dbReference type="NCBI Taxonomy" id="31234"/>
    <lineage>
        <taxon>Eukaryota</taxon>
        <taxon>Metazoa</taxon>
        <taxon>Ecdysozoa</taxon>
        <taxon>Nematoda</taxon>
        <taxon>Chromadorea</taxon>
        <taxon>Rhabditida</taxon>
        <taxon>Rhabditina</taxon>
        <taxon>Rhabditomorpha</taxon>
        <taxon>Rhabditoidea</taxon>
        <taxon>Rhabditidae</taxon>
        <taxon>Peloderinae</taxon>
        <taxon>Caenorhabditis</taxon>
    </lineage>
</organism>
<accession>A0A6A5G3A4</accession>
<dbReference type="InterPro" id="IPR046341">
    <property type="entry name" value="SET_dom_sf"/>
</dbReference>
<dbReference type="Pfam" id="PF00856">
    <property type="entry name" value="SET"/>
    <property type="match status" value="1"/>
</dbReference>
<comment type="subcellular location">
    <subcellularLocation>
        <location evidence="1">Chromosome</location>
    </subcellularLocation>
</comment>
<keyword evidence="2" id="KW-0158">Chromosome</keyword>
<feature type="region of interest" description="Disordered" evidence="8">
    <location>
        <begin position="512"/>
        <end position="560"/>
    </location>
</feature>
<dbReference type="KEGG" id="crq:GCK72_025875"/>
<dbReference type="GO" id="GO:0046872">
    <property type="term" value="F:metal ion binding"/>
    <property type="evidence" value="ECO:0007669"/>
    <property type="project" value="UniProtKB-KW"/>
</dbReference>
<evidence type="ECO:0000313" key="10">
    <source>
        <dbReference type="EMBL" id="KAF1749407.1"/>
    </source>
</evidence>
<dbReference type="PANTHER" id="PTHR46223">
    <property type="entry name" value="HISTONE-LYSINE N-METHYLTRANSFERASE SUV39H"/>
    <property type="match status" value="1"/>
</dbReference>
<dbReference type="EMBL" id="WUAV01000006">
    <property type="protein sequence ID" value="KAF1749407.1"/>
    <property type="molecule type" value="Genomic_DNA"/>
</dbReference>
<dbReference type="SUPFAM" id="SSF82199">
    <property type="entry name" value="SET domain"/>
    <property type="match status" value="1"/>
</dbReference>
<evidence type="ECO:0000256" key="4">
    <source>
        <dbReference type="ARBA" id="ARBA00022679"/>
    </source>
</evidence>
<feature type="compositionally biased region" description="Low complexity" evidence="8">
    <location>
        <begin position="9"/>
        <end position="22"/>
    </location>
</feature>
<dbReference type="GO" id="GO:0032259">
    <property type="term" value="P:methylation"/>
    <property type="evidence" value="ECO:0007669"/>
    <property type="project" value="UniProtKB-KW"/>
</dbReference>
<evidence type="ECO:0000313" key="11">
    <source>
        <dbReference type="Proteomes" id="UP000483820"/>
    </source>
</evidence>
<dbReference type="AlphaFoldDB" id="A0A6A5G3A4"/>
<evidence type="ECO:0000256" key="7">
    <source>
        <dbReference type="ARBA" id="ARBA00022833"/>
    </source>
</evidence>
<comment type="caution">
    <text evidence="10">The sequence shown here is derived from an EMBL/GenBank/DDBJ whole genome shotgun (WGS) entry which is preliminary data.</text>
</comment>
<sequence length="604" mass="68365">MSKQRIRLESSTGSESDGSETSQRSIKRARVTVVEADRDDRKTNRRTTKSPRMVQAKPPQVAPQQPPNLSDSEEDIDVNALLAQIAENHFDNGTDEATVTRNLTVEQFNDKFAKMTIATIIDADPSRKCVMASPKVQMFKKFLCRIPNGCIEANNGQRFGSWHRDAALEYPGIPTRKFCEKDMSQYGTAEKNWLIQSIYSHPTARNQFWLYYVGWTCKTMCLEKLSAFDSTASEMITLMRLRNEFLSRLKRTLKTPELKRLADREKFLDDTIKTNPDHIFWLYQDMSFFHAKIHHNEGLGPVLYMCLREEMQLPPKYAYTTLNVMNIEIYQICVKNSVGRRFTFLRLGVAGQFTACEKPDTCQCNMKFENLFASYTDSDGTVIHRKNRQPNKEGIIDMEGFEYEEERIIIECSDGCGCSYNCPRRQLQRGQQKFLVIFYEGDRGFGIRAGEFIKKGEFIMEYVGEILALKQGDYLNRDVSYDAKLTVFDNNLVISSARLGNVARFWATLASPTPHSSRHTAGSARPTLSSHVSVSTPPATSKSGRRSPSRTSTQANSSARLASSVVAVRTALTSCQPPTTPMSDLLLICNSSHSLSGQYNHNVS</sequence>
<evidence type="ECO:0000256" key="3">
    <source>
        <dbReference type="ARBA" id="ARBA00022603"/>
    </source>
</evidence>
<feature type="domain" description="SET" evidence="9">
    <location>
        <begin position="444"/>
        <end position="506"/>
    </location>
</feature>
<keyword evidence="4" id="KW-0808">Transferase</keyword>
<evidence type="ECO:0000256" key="8">
    <source>
        <dbReference type="SAM" id="MobiDB-lite"/>
    </source>
</evidence>
<keyword evidence="3" id="KW-0489">Methyltransferase</keyword>
<evidence type="ECO:0000256" key="6">
    <source>
        <dbReference type="ARBA" id="ARBA00022723"/>
    </source>
</evidence>
<dbReference type="CTD" id="9817280"/>
<dbReference type="GO" id="GO:0008168">
    <property type="term" value="F:methyltransferase activity"/>
    <property type="evidence" value="ECO:0007669"/>
    <property type="project" value="UniProtKB-KW"/>
</dbReference>
<evidence type="ECO:0000256" key="5">
    <source>
        <dbReference type="ARBA" id="ARBA00022691"/>
    </source>
</evidence>
<dbReference type="Gene3D" id="2.170.270.10">
    <property type="entry name" value="SET domain"/>
    <property type="match status" value="1"/>
</dbReference>
<dbReference type="RefSeq" id="XP_003105489.2">
    <property type="nucleotide sequence ID" value="XM_003105441.2"/>
</dbReference>
<dbReference type="GeneID" id="9817280"/>
<protein>
    <recommendedName>
        <fullName evidence="9">SET domain-containing protein</fullName>
    </recommendedName>
</protein>
<dbReference type="GO" id="GO:0005694">
    <property type="term" value="C:chromosome"/>
    <property type="evidence" value="ECO:0007669"/>
    <property type="project" value="UniProtKB-SubCell"/>
</dbReference>